<evidence type="ECO:0008006" key="2">
    <source>
        <dbReference type="Google" id="ProtNLM"/>
    </source>
</evidence>
<proteinExistence type="predicted"/>
<dbReference type="InterPro" id="IPR036412">
    <property type="entry name" value="HAD-like_sf"/>
</dbReference>
<accession>X1EFW7</accession>
<comment type="caution">
    <text evidence="1">The sequence shown here is derived from an EMBL/GenBank/DDBJ whole genome shotgun (WGS) entry which is preliminary data.</text>
</comment>
<dbReference type="SUPFAM" id="SSF56784">
    <property type="entry name" value="HAD-like"/>
    <property type="match status" value="1"/>
</dbReference>
<protein>
    <recommendedName>
        <fullName evidence="2">FCP1 homology domain-containing protein</fullName>
    </recommendedName>
</protein>
<dbReference type="EMBL" id="BART01035610">
    <property type="protein sequence ID" value="GAH16034.1"/>
    <property type="molecule type" value="Genomic_DNA"/>
</dbReference>
<dbReference type="Gene3D" id="3.40.50.1000">
    <property type="entry name" value="HAD superfamily/HAD-like"/>
    <property type="match status" value="1"/>
</dbReference>
<name>X1EFW7_9ZZZZ</name>
<feature type="non-terminal residue" evidence="1">
    <location>
        <position position="134"/>
    </location>
</feature>
<dbReference type="AlphaFoldDB" id="X1EFW7"/>
<dbReference type="InterPro" id="IPR023214">
    <property type="entry name" value="HAD_sf"/>
</dbReference>
<organism evidence="1">
    <name type="scientific">marine sediment metagenome</name>
    <dbReference type="NCBI Taxonomy" id="412755"/>
    <lineage>
        <taxon>unclassified sequences</taxon>
        <taxon>metagenomes</taxon>
        <taxon>ecological metagenomes</taxon>
    </lineage>
</organism>
<evidence type="ECO:0000313" key="1">
    <source>
        <dbReference type="EMBL" id="GAH16034.1"/>
    </source>
</evidence>
<gene>
    <name evidence="1" type="ORF">S01H4_60403</name>
</gene>
<reference evidence="1" key="1">
    <citation type="journal article" date="2014" name="Front. Microbiol.">
        <title>High frequency of phylogenetically diverse reductive dehalogenase-homologous genes in deep subseafloor sedimentary metagenomes.</title>
        <authorList>
            <person name="Kawai M."/>
            <person name="Futagami T."/>
            <person name="Toyoda A."/>
            <person name="Takaki Y."/>
            <person name="Nishi S."/>
            <person name="Hori S."/>
            <person name="Arai W."/>
            <person name="Tsubouchi T."/>
            <person name="Morono Y."/>
            <person name="Uchiyama I."/>
            <person name="Ito T."/>
            <person name="Fujiyama A."/>
            <person name="Inagaki F."/>
            <person name="Takami H."/>
        </authorList>
    </citation>
    <scope>NUCLEOTIDE SEQUENCE</scope>
    <source>
        <strain evidence="1">Expedition CK06-06</strain>
    </source>
</reference>
<sequence>MGKTILVDIDGTVNNYPKCFLDWVELNTGQSYMTVVEMKEKIGSANYQNIKYKYRMSGVKRELPVYHSSIKVLSEFKNKGCQIWFYTTRPRIQKVMDDTVFWLNKYFMYNQLFFVDNKKDFLNKHMPTISLVID</sequence>